<keyword evidence="2 4" id="KW-0479">Metal-binding</keyword>
<dbReference type="AlphaFoldDB" id="A0A8T0WF78"/>
<protein>
    <submittedName>
        <fullName evidence="7">Uncharacterized protein</fullName>
    </submittedName>
</protein>
<dbReference type="EMBL" id="CM029039">
    <property type="protein sequence ID" value="KAG2647402.1"/>
    <property type="molecule type" value="Genomic_DNA"/>
</dbReference>
<sequence length="547" mass="61094">MVDDLPLYVLLALPLIAFLFLCLHRSRHAHATGRLPPSPWALPVIGHIHHLAGALPHRAMRDLARRLGPLMLLRLGELRVVVASSADAAREVMRTHDLAFASRPINPTGRILLGEHSDGLVAAPYGEGWRQLRRICTTELFSARRVRSFRAVREEEVRRLLQSVAAAASPVNLSGMIAAYVADASVRAIIGSRFRDRETFLRLLERRIKIMPASSLPDLFPSSRLAMLVSPTPRLVRREREKMMAFVDTIIQDHQDNRASGGDDEEEDLLDVLLRIQREEALDPPLTTENIKAVILDIFAASSETSATTLHWIMAELMRNPRVMSKAQDEVRRVLAGQETDTEDSLSELRYLPLIIKEALRLHPPAPLLIPRECRSPCRVLGFDVPAGAMVLVNAWAIGRDPSYWDAPEEFVPERFEGSDVDFKGTDLEFIPFGAGRRMCPGIGFGLANMDLALASLLYHFDWELPGGTEPGELDMTEALGITTRRLSHLVLLPTVRVPVRRDVIYHVHSHVCNELIGGVLVVGMDGDGMQRLLHFSFFTGVWLRNG</sequence>
<comment type="cofactor">
    <cofactor evidence="4">
        <name>heme</name>
        <dbReference type="ChEBI" id="CHEBI:30413"/>
    </cofactor>
</comment>
<comment type="similarity">
    <text evidence="1 5">Belongs to the cytochrome P450 family.</text>
</comment>
<gene>
    <name evidence="7" type="ORF">PVAP13_2KG571500</name>
</gene>
<evidence type="ECO:0000256" key="3">
    <source>
        <dbReference type="ARBA" id="ARBA00023004"/>
    </source>
</evidence>
<dbReference type="PANTHER" id="PTHR47955">
    <property type="entry name" value="CYTOCHROME P450 FAMILY 71 PROTEIN"/>
    <property type="match status" value="1"/>
</dbReference>
<evidence type="ECO:0000256" key="2">
    <source>
        <dbReference type="ARBA" id="ARBA00022723"/>
    </source>
</evidence>
<keyword evidence="6" id="KW-0472">Membrane</keyword>
<keyword evidence="3 4" id="KW-0408">Iron</keyword>
<evidence type="ECO:0000256" key="6">
    <source>
        <dbReference type="SAM" id="Phobius"/>
    </source>
</evidence>
<keyword evidence="5" id="KW-0560">Oxidoreductase</keyword>
<evidence type="ECO:0000313" key="7">
    <source>
        <dbReference type="EMBL" id="KAG2647402.1"/>
    </source>
</evidence>
<evidence type="ECO:0000256" key="5">
    <source>
        <dbReference type="RuleBase" id="RU000461"/>
    </source>
</evidence>
<dbReference type="InterPro" id="IPR002401">
    <property type="entry name" value="Cyt_P450_E_grp-I"/>
</dbReference>
<feature type="binding site" description="axial binding residue" evidence="4">
    <location>
        <position position="440"/>
    </location>
    <ligand>
        <name>heme</name>
        <dbReference type="ChEBI" id="CHEBI:30413"/>
    </ligand>
    <ligandPart>
        <name>Fe</name>
        <dbReference type="ChEBI" id="CHEBI:18248"/>
    </ligandPart>
</feature>
<dbReference type="FunFam" id="1.10.630.10:FF:000064">
    <property type="entry name" value="Cytochrome P450 monooxygenase"/>
    <property type="match status" value="1"/>
</dbReference>
<feature type="transmembrane region" description="Helical" evidence="6">
    <location>
        <begin position="6"/>
        <end position="24"/>
    </location>
</feature>
<dbReference type="InterPro" id="IPR036396">
    <property type="entry name" value="Cyt_P450_sf"/>
</dbReference>
<dbReference type="CDD" id="cd11072">
    <property type="entry name" value="CYP71-like"/>
    <property type="match status" value="1"/>
</dbReference>
<evidence type="ECO:0000256" key="1">
    <source>
        <dbReference type="ARBA" id="ARBA00010617"/>
    </source>
</evidence>
<dbReference type="GO" id="GO:0016705">
    <property type="term" value="F:oxidoreductase activity, acting on paired donors, with incorporation or reduction of molecular oxygen"/>
    <property type="evidence" value="ECO:0007669"/>
    <property type="project" value="InterPro"/>
</dbReference>
<dbReference type="GO" id="GO:0020037">
    <property type="term" value="F:heme binding"/>
    <property type="evidence" value="ECO:0007669"/>
    <property type="project" value="InterPro"/>
</dbReference>
<evidence type="ECO:0000256" key="4">
    <source>
        <dbReference type="PIRSR" id="PIRSR602401-1"/>
    </source>
</evidence>
<dbReference type="InterPro" id="IPR001128">
    <property type="entry name" value="Cyt_P450"/>
</dbReference>
<name>A0A8T0WF78_PANVG</name>
<dbReference type="Proteomes" id="UP000823388">
    <property type="component" value="Chromosome 2K"/>
</dbReference>
<keyword evidence="4 5" id="KW-0349">Heme</keyword>
<dbReference type="PANTHER" id="PTHR47955:SF21">
    <property type="entry name" value="OS06G0642300 PROTEIN"/>
    <property type="match status" value="1"/>
</dbReference>
<accession>A0A8T0WF78</accession>
<evidence type="ECO:0000313" key="8">
    <source>
        <dbReference type="Proteomes" id="UP000823388"/>
    </source>
</evidence>
<proteinExistence type="inferred from homology"/>
<dbReference type="SUPFAM" id="SSF48264">
    <property type="entry name" value="Cytochrome P450"/>
    <property type="match status" value="1"/>
</dbReference>
<dbReference type="GO" id="GO:0005506">
    <property type="term" value="F:iron ion binding"/>
    <property type="evidence" value="ECO:0007669"/>
    <property type="project" value="InterPro"/>
</dbReference>
<comment type="caution">
    <text evidence="7">The sequence shown here is derived from an EMBL/GenBank/DDBJ whole genome shotgun (WGS) entry which is preliminary data.</text>
</comment>
<dbReference type="Pfam" id="PF00067">
    <property type="entry name" value="p450"/>
    <property type="match status" value="1"/>
</dbReference>
<keyword evidence="6" id="KW-0812">Transmembrane</keyword>
<dbReference type="PRINTS" id="PR00463">
    <property type="entry name" value="EP450I"/>
</dbReference>
<organism evidence="7 8">
    <name type="scientific">Panicum virgatum</name>
    <name type="common">Blackwell switchgrass</name>
    <dbReference type="NCBI Taxonomy" id="38727"/>
    <lineage>
        <taxon>Eukaryota</taxon>
        <taxon>Viridiplantae</taxon>
        <taxon>Streptophyta</taxon>
        <taxon>Embryophyta</taxon>
        <taxon>Tracheophyta</taxon>
        <taxon>Spermatophyta</taxon>
        <taxon>Magnoliopsida</taxon>
        <taxon>Liliopsida</taxon>
        <taxon>Poales</taxon>
        <taxon>Poaceae</taxon>
        <taxon>PACMAD clade</taxon>
        <taxon>Panicoideae</taxon>
        <taxon>Panicodae</taxon>
        <taxon>Paniceae</taxon>
        <taxon>Panicinae</taxon>
        <taxon>Panicum</taxon>
        <taxon>Panicum sect. Hiantes</taxon>
    </lineage>
</organism>
<dbReference type="PRINTS" id="PR00385">
    <property type="entry name" value="P450"/>
</dbReference>
<keyword evidence="5" id="KW-0503">Monooxygenase</keyword>
<dbReference type="InterPro" id="IPR017972">
    <property type="entry name" value="Cyt_P450_CS"/>
</dbReference>
<keyword evidence="6" id="KW-1133">Transmembrane helix</keyword>
<reference evidence="7" key="1">
    <citation type="submission" date="2020-05" db="EMBL/GenBank/DDBJ databases">
        <title>WGS assembly of Panicum virgatum.</title>
        <authorList>
            <person name="Lovell J.T."/>
            <person name="Jenkins J."/>
            <person name="Shu S."/>
            <person name="Juenger T.E."/>
            <person name="Schmutz J."/>
        </authorList>
    </citation>
    <scope>NUCLEOTIDE SEQUENCE</scope>
    <source>
        <strain evidence="7">AP13</strain>
    </source>
</reference>
<dbReference type="PROSITE" id="PS00086">
    <property type="entry name" value="CYTOCHROME_P450"/>
    <property type="match status" value="1"/>
</dbReference>
<dbReference type="Gene3D" id="1.10.630.10">
    <property type="entry name" value="Cytochrome P450"/>
    <property type="match status" value="1"/>
</dbReference>
<dbReference type="GO" id="GO:0004497">
    <property type="term" value="F:monooxygenase activity"/>
    <property type="evidence" value="ECO:0007669"/>
    <property type="project" value="UniProtKB-KW"/>
</dbReference>
<keyword evidence="8" id="KW-1185">Reference proteome</keyword>